<sequence length="156" mass="17301">MPGRSTSLAQTRPPTTSAPVGSWHIEDASELNSLRSAARKAVHRWRRKNPGGSDDHLAEQRLLLVVSELATNALKYGSEPISVDLHRVDDGWLVDTLDGNGTQPPVQYPPERGRIGRNGLLIIERASTTWGWYRDPADDRLKHVWGIVPDPCPPDD</sequence>
<dbReference type="CDD" id="cd16936">
    <property type="entry name" value="HATPase_RsbW-like"/>
    <property type="match status" value="1"/>
</dbReference>
<evidence type="ECO:0000256" key="1">
    <source>
        <dbReference type="SAM" id="MobiDB-lite"/>
    </source>
</evidence>
<dbReference type="InterPro" id="IPR036890">
    <property type="entry name" value="HATPase_C_sf"/>
</dbReference>
<reference evidence="2" key="1">
    <citation type="submission" date="2023-02" db="EMBL/GenBank/DDBJ databases">
        <title>Georgenia sp.10Sc9-8, isolated from a soil sample collected from the Taklamakan desert.</title>
        <authorList>
            <person name="Liu S."/>
        </authorList>
    </citation>
    <scope>NUCLEOTIDE SEQUENCE</scope>
    <source>
        <strain evidence="2">10Sc9-8</strain>
    </source>
</reference>
<dbReference type="InterPro" id="IPR050267">
    <property type="entry name" value="Anti-sigma-factor_SerPK"/>
</dbReference>
<evidence type="ECO:0000313" key="3">
    <source>
        <dbReference type="Proteomes" id="UP001165561"/>
    </source>
</evidence>
<feature type="region of interest" description="Disordered" evidence="1">
    <location>
        <begin position="1"/>
        <end position="23"/>
    </location>
</feature>
<name>A0ABT5U0R8_9MICO</name>
<protein>
    <submittedName>
        <fullName evidence="2">ATP-binding protein</fullName>
    </submittedName>
</protein>
<keyword evidence="2" id="KW-0547">Nucleotide-binding</keyword>
<feature type="compositionally biased region" description="Polar residues" evidence="1">
    <location>
        <begin position="1"/>
        <end position="19"/>
    </location>
</feature>
<dbReference type="SUPFAM" id="SSF55874">
    <property type="entry name" value="ATPase domain of HSP90 chaperone/DNA topoisomerase II/histidine kinase"/>
    <property type="match status" value="1"/>
</dbReference>
<evidence type="ECO:0000313" key="2">
    <source>
        <dbReference type="EMBL" id="MDD9207905.1"/>
    </source>
</evidence>
<dbReference type="GO" id="GO:0005524">
    <property type="term" value="F:ATP binding"/>
    <property type="evidence" value="ECO:0007669"/>
    <property type="project" value="UniProtKB-KW"/>
</dbReference>
<keyword evidence="3" id="KW-1185">Reference proteome</keyword>
<proteinExistence type="predicted"/>
<dbReference type="EMBL" id="JARACI010001170">
    <property type="protein sequence ID" value="MDD9207905.1"/>
    <property type="molecule type" value="Genomic_DNA"/>
</dbReference>
<accession>A0ABT5U0R8</accession>
<dbReference type="PANTHER" id="PTHR35526:SF3">
    <property type="entry name" value="ANTI-SIGMA-F FACTOR RSBW"/>
    <property type="match status" value="1"/>
</dbReference>
<organism evidence="2 3">
    <name type="scientific">Georgenia halotolerans</name>
    <dbReference type="NCBI Taxonomy" id="3028317"/>
    <lineage>
        <taxon>Bacteria</taxon>
        <taxon>Bacillati</taxon>
        <taxon>Actinomycetota</taxon>
        <taxon>Actinomycetes</taxon>
        <taxon>Micrococcales</taxon>
        <taxon>Bogoriellaceae</taxon>
        <taxon>Georgenia</taxon>
    </lineage>
</organism>
<dbReference type="PANTHER" id="PTHR35526">
    <property type="entry name" value="ANTI-SIGMA-F FACTOR RSBW-RELATED"/>
    <property type="match status" value="1"/>
</dbReference>
<dbReference type="Gene3D" id="3.30.565.10">
    <property type="entry name" value="Histidine kinase-like ATPase, C-terminal domain"/>
    <property type="match status" value="1"/>
</dbReference>
<dbReference type="Proteomes" id="UP001165561">
    <property type="component" value="Unassembled WGS sequence"/>
</dbReference>
<comment type="caution">
    <text evidence="2">The sequence shown here is derived from an EMBL/GenBank/DDBJ whole genome shotgun (WGS) entry which is preliminary data.</text>
</comment>
<keyword evidence="2" id="KW-0067">ATP-binding</keyword>
<gene>
    <name evidence="2" type="ORF">PU560_15725</name>
</gene>